<dbReference type="NCBIfam" id="TIGR00482">
    <property type="entry name" value="nicotinate (nicotinamide) nucleotide adenylyltransferase"/>
    <property type="match status" value="1"/>
</dbReference>
<dbReference type="NCBIfam" id="TIGR00125">
    <property type="entry name" value="cyt_tran_rel"/>
    <property type="match status" value="1"/>
</dbReference>
<evidence type="ECO:0000256" key="9">
    <source>
        <dbReference type="ARBA" id="ARBA00023027"/>
    </source>
</evidence>
<evidence type="ECO:0000256" key="5">
    <source>
        <dbReference type="ARBA" id="ARBA00022679"/>
    </source>
</evidence>
<comment type="catalytic activity">
    <reaction evidence="10 11">
        <text>nicotinate beta-D-ribonucleotide + ATP + H(+) = deamido-NAD(+) + diphosphate</text>
        <dbReference type="Rhea" id="RHEA:22860"/>
        <dbReference type="ChEBI" id="CHEBI:15378"/>
        <dbReference type="ChEBI" id="CHEBI:30616"/>
        <dbReference type="ChEBI" id="CHEBI:33019"/>
        <dbReference type="ChEBI" id="CHEBI:57502"/>
        <dbReference type="ChEBI" id="CHEBI:58437"/>
        <dbReference type="EC" id="2.7.7.18"/>
    </reaction>
</comment>
<dbReference type="HAMAP" id="MF_00244">
    <property type="entry name" value="NaMN_adenylyltr"/>
    <property type="match status" value="1"/>
</dbReference>
<dbReference type="RefSeq" id="WP_144994141.1">
    <property type="nucleotide sequence ID" value="NZ_CP036281.1"/>
</dbReference>
<accession>A0A518CJU0</accession>
<dbReference type="InterPro" id="IPR004821">
    <property type="entry name" value="Cyt_trans-like"/>
</dbReference>
<evidence type="ECO:0000313" key="14">
    <source>
        <dbReference type="Proteomes" id="UP000317178"/>
    </source>
</evidence>
<dbReference type="GO" id="GO:0004515">
    <property type="term" value="F:nicotinate-nucleotide adenylyltransferase activity"/>
    <property type="evidence" value="ECO:0007669"/>
    <property type="project" value="UniProtKB-UniRule"/>
</dbReference>
<dbReference type="EC" id="2.7.7.18" evidence="11"/>
<evidence type="ECO:0000256" key="8">
    <source>
        <dbReference type="ARBA" id="ARBA00022840"/>
    </source>
</evidence>
<evidence type="ECO:0000256" key="7">
    <source>
        <dbReference type="ARBA" id="ARBA00022741"/>
    </source>
</evidence>
<comment type="function">
    <text evidence="1 11">Catalyzes the reversible adenylation of nicotinate mononucleotide (NaMN) to nicotinic acid adenine dinucleotide (NaAD).</text>
</comment>
<dbReference type="EMBL" id="CP036281">
    <property type="protein sequence ID" value="QDU79496.1"/>
    <property type="molecule type" value="Genomic_DNA"/>
</dbReference>
<dbReference type="InterPro" id="IPR005248">
    <property type="entry name" value="NadD/NMNAT"/>
</dbReference>
<dbReference type="NCBIfam" id="NF000840">
    <property type="entry name" value="PRK00071.1-3"/>
    <property type="match status" value="1"/>
</dbReference>
<evidence type="ECO:0000256" key="3">
    <source>
        <dbReference type="ARBA" id="ARBA00009014"/>
    </source>
</evidence>
<keyword evidence="5 11" id="KW-0808">Transferase</keyword>
<proteinExistence type="inferred from homology"/>
<dbReference type="InterPro" id="IPR014729">
    <property type="entry name" value="Rossmann-like_a/b/a_fold"/>
</dbReference>
<dbReference type="PANTHER" id="PTHR39321:SF3">
    <property type="entry name" value="PHOSPHOPANTETHEINE ADENYLYLTRANSFERASE"/>
    <property type="match status" value="1"/>
</dbReference>
<dbReference type="GO" id="GO:0009435">
    <property type="term" value="P:NAD+ biosynthetic process"/>
    <property type="evidence" value="ECO:0007669"/>
    <property type="project" value="UniProtKB-UniRule"/>
</dbReference>
<dbReference type="OrthoDB" id="5295945at2"/>
<dbReference type="GO" id="GO:0005524">
    <property type="term" value="F:ATP binding"/>
    <property type="evidence" value="ECO:0007669"/>
    <property type="project" value="UniProtKB-KW"/>
</dbReference>
<dbReference type="Gene3D" id="3.40.50.620">
    <property type="entry name" value="HUPs"/>
    <property type="match status" value="1"/>
</dbReference>
<keyword evidence="7 11" id="KW-0547">Nucleotide-binding</keyword>
<dbReference type="AlphaFoldDB" id="A0A518CJU0"/>
<evidence type="ECO:0000259" key="12">
    <source>
        <dbReference type="Pfam" id="PF01467"/>
    </source>
</evidence>
<keyword evidence="14" id="KW-1185">Reference proteome</keyword>
<evidence type="ECO:0000256" key="6">
    <source>
        <dbReference type="ARBA" id="ARBA00022695"/>
    </source>
</evidence>
<evidence type="ECO:0000313" key="13">
    <source>
        <dbReference type="EMBL" id="QDU79496.1"/>
    </source>
</evidence>
<dbReference type="CDD" id="cd02165">
    <property type="entry name" value="NMNAT"/>
    <property type="match status" value="1"/>
</dbReference>
<keyword evidence="4 11" id="KW-0662">Pyridine nucleotide biosynthesis</keyword>
<keyword evidence="9 11" id="KW-0520">NAD</keyword>
<gene>
    <name evidence="13" type="primary">nadD_2</name>
    <name evidence="11" type="synonym">nadD</name>
    <name evidence="13" type="ORF">Pla110_12060</name>
</gene>
<dbReference type="KEGG" id="plon:Pla110_12060"/>
<comment type="similarity">
    <text evidence="3 11">Belongs to the NadD family.</text>
</comment>
<feature type="domain" description="Cytidyltransferase-like" evidence="12">
    <location>
        <begin position="5"/>
        <end position="169"/>
    </location>
</feature>
<dbReference type="PANTHER" id="PTHR39321">
    <property type="entry name" value="NICOTINATE-NUCLEOTIDE ADENYLYLTRANSFERASE-RELATED"/>
    <property type="match status" value="1"/>
</dbReference>
<name>A0A518CJU0_9PLAN</name>
<evidence type="ECO:0000256" key="2">
    <source>
        <dbReference type="ARBA" id="ARBA00005019"/>
    </source>
</evidence>
<evidence type="ECO:0000256" key="4">
    <source>
        <dbReference type="ARBA" id="ARBA00022642"/>
    </source>
</evidence>
<sequence>MRLGLLGGTFDPVHLGHLIMAEACREACQLEEIWFIPTGKPPHKVTAEITDSRKRIEMLEMALAGAREFKISDREVKRSGTTYTVDTLTQLKEEEPSRDLYFIIGADSLHDFPTWREPERIAELATILVVNRSGKIMPEVATLPEKIRNSIQMVTIPDIGIASSDLRQRVGEGKSIRFQVPRSVDVYIKQHDLYTASSETE</sequence>
<reference evidence="13 14" key="1">
    <citation type="submission" date="2019-02" db="EMBL/GenBank/DDBJ databases">
        <title>Deep-cultivation of Planctomycetes and their phenomic and genomic characterization uncovers novel biology.</title>
        <authorList>
            <person name="Wiegand S."/>
            <person name="Jogler M."/>
            <person name="Boedeker C."/>
            <person name="Pinto D."/>
            <person name="Vollmers J."/>
            <person name="Rivas-Marin E."/>
            <person name="Kohn T."/>
            <person name="Peeters S.H."/>
            <person name="Heuer A."/>
            <person name="Rast P."/>
            <person name="Oberbeckmann S."/>
            <person name="Bunk B."/>
            <person name="Jeske O."/>
            <person name="Meyerdierks A."/>
            <person name="Storesund J.E."/>
            <person name="Kallscheuer N."/>
            <person name="Luecker S."/>
            <person name="Lage O.M."/>
            <person name="Pohl T."/>
            <person name="Merkel B.J."/>
            <person name="Hornburger P."/>
            <person name="Mueller R.-W."/>
            <person name="Bruemmer F."/>
            <person name="Labrenz M."/>
            <person name="Spormann A.M."/>
            <person name="Op den Camp H."/>
            <person name="Overmann J."/>
            <person name="Amann R."/>
            <person name="Jetten M.S.M."/>
            <person name="Mascher T."/>
            <person name="Medema M.H."/>
            <person name="Devos D.P."/>
            <person name="Kaster A.-K."/>
            <person name="Ovreas L."/>
            <person name="Rohde M."/>
            <person name="Galperin M.Y."/>
            <person name="Jogler C."/>
        </authorList>
    </citation>
    <scope>NUCLEOTIDE SEQUENCE [LARGE SCALE GENOMIC DNA]</scope>
    <source>
        <strain evidence="13 14">Pla110</strain>
    </source>
</reference>
<protein>
    <recommendedName>
        <fullName evidence="11">Probable nicotinate-nucleotide adenylyltransferase</fullName>
        <ecNumber evidence="11">2.7.7.18</ecNumber>
    </recommendedName>
    <alternativeName>
        <fullName evidence="11">Deamido-NAD(+) diphosphorylase</fullName>
    </alternativeName>
    <alternativeName>
        <fullName evidence="11">Deamido-NAD(+) pyrophosphorylase</fullName>
    </alternativeName>
    <alternativeName>
        <fullName evidence="11">Nicotinate mononucleotide adenylyltransferase</fullName>
        <shortName evidence="11">NaMN adenylyltransferase</shortName>
    </alternativeName>
</protein>
<comment type="pathway">
    <text evidence="2 11">Cofactor biosynthesis; NAD(+) biosynthesis; deamido-NAD(+) from nicotinate D-ribonucleotide: step 1/1.</text>
</comment>
<dbReference type="SUPFAM" id="SSF52374">
    <property type="entry name" value="Nucleotidylyl transferase"/>
    <property type="match status" value="1"/>
</dbReference>
<evidence type="ECO:0000256" key="10">
    <source>
        <dbReference type="ARBA" id="ARBA00048721"/>
    </source>
</evidence>
<dbReference type="Proteomes" id="UP000317178">
    <property type="component" value="Chromosome"/>
</dbReference>
<evidence type="ECO:0000256" key="11">
    <source>
        <dbReference type="HAMAP-Rule" id="MF_00244"/>
    </source>
</evidence>
<dbReference type="Pfam" id="PF01467">
    <property type="entry name" value="CTP_transf_like"/>
    <property type="match status" value="1"/>
</dbReference>
<evidence type="ECO:0000256" key="1">
    <source>
        <dbReference type="ARBA" id="ARBA00002324"/>
    </source>
</evidence>
<dbReference type="UniPathway" id="UPA00253">
    <property type="reaction ID" value="UER00332"/>
</dbReference>
<organism evidence="13 14">
    <name type="scientific">Polystyrenella longa</name>
    <dbReference type="NCBI Taxonomy" id="2528007"/>
    <lineage>
        <taxon>Bacteria</taxon>
        <taxon>Pseudomonadati</taxon>
        <taxon>Planctomycetota</taxon>
        <taxon>Planctomycetia</taxon>
        <taxon>Planctomycetales</taxon>
        <taxon>Planctomycetaceae</taxon>
        <taxon>Polystyrenella</taxon>
    </lineage>
</organism>
<keyword evidence="8 11" id="KW-0067">ATP-binding</keyword>
<keyword evidence="6 11" id="KW-0548">Nucleotidyltransferase</keyword>